<comment type="caution">
    <text evidence="11">The sequence shown here is derived from an EMBL/GenBank/DDBJ whole genome shotgun (WGS) entry which is preliminary data.</text>
</comment>
<keyword evidence="12" id="KW-1185">Reference proteome</keyword>
<evidence type="ECO:0000256" key="2">
    <source>
        <dbReference type="ARBA" id="ARBA00022729"/>
    </source>
</evidence>
<dbReference type="PIRSF" id="PIRSF000862">
    <property type="entry name" value="Steryl_ester_lip"/>
    <property type="match status" value="1"/>
</dbReference>
<evidence type="ECO:0000256" key="6">
    <source>
        <dbReference type="ARBA" id="ARBA00023180"/>
    </source>
</evidence>
<keyword evidence="4 7" id="KW-0442">Lipid degradation</keyword>
<evidence type="ECO:0000313" key="12">
    <source>
        <dbReference type="Proteomes" id="UP001237642"/>
    </source>
</evidence>
<evidence type="ECO:0000256" key="1">
    <source>
        <dbReference type="ARBA" id="ARBA00010701"/>
    </source>
</evidence>
<keyword evidence="6" id="KW-0325">Glycoprotein</keyword>
<reference evidence="11" key="1">
    <citation type="submission" date="2023-02" db="EMBL/GenBank/DDBJ databases">
        <title>Genome of toxic invasive species Heracleum sosnowskyi carries increased number of genes despite the absence of recent whole-genome duplications.</title>
        <authorList>
            <person name="Schelkunov M."/>
            <person name="Shtratnikova V."/>
            <person name="Makarenko M."/>
            <person name="Klepikova A."/>
            <person name="Omelchenko D."/>
            <person name="Novikova G."/>
            <person name="Obukhova E."/>
            <person name="Bogdanov V."/>
            <person name="Penin A."/>
            <person name="Logacheva M."/>
        </authorList>
    </citation>
    <scope>NUCLEOTIDE SEQUENCE</scope>
    <source>
        <strain evidence="11">Hsosn_3</strain>
        <tissue evidence="11">Leaf</tissue>
    </source>
</reference>
<dbReference type="InterPro" id="IPR025483">
    <property type="entry name" value="Lipase_euk"/>
</dbReference>
<feature type="active site" description="Nucleophile" evidence="8">
    <location>
        <position position="176"/>
    </location>
</feature>
<feature type="signal peptide" evidence="9">
    <location>
        <begin position="1"/>
        <end position="21"/>
    </location>
</feature>
<evidence type="ECO:0000259" key="10">
    <source>
        <dbReference type="Pfam" id="PF04083"/>
    </source>
</evidence>
<evidence type="ECO:0000256" key="8">
    <source>
        <dbReference type="PIRSR" id="PIRSR000862-1"/>
    </source>
</evidence>
<evidence type="ECO:0000313" key="11">
    <source>
        <dbReference type="EMBL" id="KAK1367703.1"/>
    </source>
</evidence>
<dbReference type="Proteomes" id="UP001237642">
    <property type="component" value="Unassembled WGS sequence"/>
</dbReference>
<feature type="active site" description="Charge relay system" evidence="8">
    <location>
        <position position="347"/>
    </location>
</feature>
<dbReference type="FunFam" id="3.40.50.1820:FF:000057">
    <property type="entry name" value="Lipase"/>
    <property type="match status" value="1"/>
</dbReference>
<dbReference type="SUPFAM" id="SSF53474">
    <property type="entry name" value="alpha/beta-Hydrolases"/>
    <property type="match status" value="1"/>
</dbReference>
<evidence type="ECO:0000256" key="7">
    <source>
        <dbReference type="PIRNR" id="PIRNR000862"/>
    </source>
</evidence>
<feature type="active site" description="Charge relay system" evidence="8">
    <location>
        <position position="377"/>
    </location>
</feature>
<keyword evidence="5" id="KW-0443">Lipid metabolism</keyword>
<keyword evidence="3 7" id="KW-0378">Hydrolase</keyword>
<protein>
    <recommendedName>
        <fullName evidence="7">Lipase</fullName>
    </recommendedName>
</protein>
<gene>
    <name evidence="11" type="ORF">POM88_033795</name>
</gene>
<reference evidence="11" key="2">
    <citation type="submission" date="2023-05" db="EMBL/GenBank/DDBJ databases">
        <authorList>
            <person name="Schelkunov M.I."/>
        </authorList>
    </citation>
    <scope>NUCLEOTIDE SEQUENCE</scope>
    <source>
        <strain evidence="11">Hsosn_3</strain>
        <tissue evidence="11">Leaf</tissue>
    </source>
</reference>
<dbReference type="EMBL" id="JAUIZM010000008">
    <property type="protein sequence ID" value="KAK1367703.1"/>
    <property type="molecule type" value="Genomic_DNA"/>
</dbReference>
<feature type="chain" id="PRO_5042183368" description="Lipase" evidence="9">
    <location>
        <begin position="22"/>
        <end position="402"/>
    </location>
</feature>
<evidence type="ECO:0000256" key="5">
    <source>
        <dbReference type="ARBA" id="ARBA00023098"/>
    </source>
</evidence>
<dbReference type="InterPro" id="IPR006693">
    <property type="entry name" value="AB_hydrolase_lipase"/>
</dbReference>
<comment type="similarity">
    <text evidence="1 7">Belongs to the AB hydrolase superfamily. Lipase family.</text>
</comment>
<dbReference type="GO" id="GO:0016788">
    <property type="term" value="F:hydrolase activity, acting on ester bonds"/>
    <property type="evidence" value="ECO:0007669"/>
    <property type="project" value="InterPro"/>
</dbReference>
<dbReference type="Gene3D" id="3.40.50.1820">
    <property type="entry name" value="alpha/beta hydrolase"/>
    <property type="match status" value="1"/>
</dbReference>
<evidence type="ECO:0000256" key="9">
    <source>
        <dbReference type="SAM" id="SignalP"/>
    </source>
</evidence>
<dbReference type="PANTHER" id="PTHR11005">
    <property type="entry name" value="LYSOSOMAL ACID LIPASE-RELATED"/>
    <property type="match status" value="1"/>
</dbReference>
<evidence type="ECO:0000256" key="3">
    <source>
        <dbReference type="ARBA" id="ARBA00022801"/>
    </source>
</evidence>
<organism evidence="11 12">
    <name type="scientific">Heracleum sosnowskyi</name>
    <dbReference type="NCBI Taxonomy" id="360622"/>
    <lineage>
        <taxon>Eukaryota</taxon>
        <taxon>Viridiplantae</taxon>
        <taxon>Streptophyta</taxon>
        <taxon>Embryophyta</taxon>
        <taxon>Tracheophyta</taxon>
        <taxon>Spermatophyta</taxon>
        <taxon>Magnoliopsida</taxon>
        <taxon>eudicotyledons</taxon>
        <taxon>Gunneridae</taxon>
        <taxon>Pentapetalae</taxon>
        <taxon>asterids</taxon>
        <taxon>campanulids</taxon>
        <taxon>Apiales</taxon>
        <taxon>Apiaceae</taxon>
        <taxon>Apioideae</taxon>
        <taxon>apioid superclade</taxon>
        <taxon>Tordylieae</taxon>
        <taxon>Tordyliinae</taxon>
        <taxon>Heracleum</taxon>
    </lineage>
</organism>
<proteinExistence type="inferred from homology"/>
<dbReference type="Pfam" id="PF04083">
    <property type="entry name" value="Abhydro_lipase"/>
    <property type="match status" value="1"/>
</dbReference>
<dbReference type="InterPro" id="IPR029058">
    <property type="entry name" value="AB_hydrolase_fold"/>
</dbReference>
<keyword evidence="2 9" id="KW-0732">Signal</keyword>
<sequence length="402" mass="45349">MALYCLLIGAIFINLRILVSSQPIFGDTTHSPDKTSICSDESLTRGYKCEDYDVITEDGYILRLERFPEGRFNHRGRNKKPPVYLQHGLIADGMIWFTLSHGDQTLPLILVESGFDVWIGNVRGTRFSKKHVSENFTNSNEYWDFSFVELGKYDLQASIRFVYEQTGQKVHYAGHSLGTTMLAVAALEWNIEEMVKSATLLCPIIYLNHVTNFLASIGAHAHIAEISASFGMTYLDLKMPPLGAIEYALCNTPGVNCWTLLADTITGPNCCLNASAFNLFMENVPQPSSMKTFEHLSQSCRTGVFAKYDYGNPNTNLEHYGVPEAPVYDLQKIPKTFPILICSGGKDQLAAPADVRRVRSELKYHNIHNLYIDEYSHFDFINAMTAKDVLYPDVVTFMKRFN</sequence>
<dbReference type="GO" id="GO:0016042">
    <property type="term" value="P:lipid catabolic process"/>
    <property type="evidence" value="ECO:0007669"/>
    <property type="project" value="UniProtKB-KW"/>
</dbReference>
<name>A0AAD8HJ63_9APIA</name>
<dbReference type="AlphaFoldDB" id="A0AAD8HJ63"/>
<evidence type="ECO:0000256" key="4">
    <source>
        <dbReference type="ARBA" id="ARBA00022963"/>
    </source>
</evidence>
<feature type="domain" description="Partial AB-hydrolase lipase" evidence="10">
    <location>
        <begin position="45"/>
        <end position="98"/>
    </location>
</feature>
<accession>A0AAD8HJ63</accession>